<evidence type="ECO:0000259" key="2">
    <source>
        <dbReference type="Pfam" id="PF14111"/>
    </source>
</evidence>
<name>A0ABR2Q3B5_9ROSI</name>
<sequence>MTRFRLGIPAHISCWNLITQARRQDDVPPDEGGSVTTGATPMAAAIGSRPVLSYKDSLLGGSSGDSMQEDETFDDEDIEILEGDVIRTMVDGLISIQFSERVQSLAEKSLDRTIVLKLLGRRIGYVTLKNKIQELWKPKRDIKLMDIENGYFLATFCSHENCLIVLADGPWTIFGHYLTVESWSPDFSSSQPYLSKVIVWIRLPGLPTTLYKRSLIEEIGNYIGSVIRIDYQTENGCQGSDSCHANDPAVKRDAPPPPNAAQSHGPYIDAFGPWIIAEKRQRRPARNLQPNDARCSDKQPGGSRFNPISEDAEDAIGIVHGVDPIHDGDPVTETGSHSHKGKAVSVTKKPRTVHVTKPLTVTLNDFPIVPKFAATASSSRSAQLRYNVTKLDKSRHSSVVISENSDPNLQDPIMAPHVTPACNNSLTLGKPPDTRASLIAGSDATNMCEKQPALMLNADSLVEAQAIAMLE</sequence>
<accession>A0ABR2Q3B5</accession>
<feature type="region of interest" description="Disordered" evidence="1">
    <location>
        <begin position="281"/>
        <end position="304"/>
    </location>
</feature>
<dbReference type="InterPro" id="IPR040256">
    <property type="entry name" value="At4g02000-like"/>
</dbReference>
<protein>
    <recommendedName>
        <fullName evidence="2">DUF4283 domain-containing protein</fullName>
    </recommendedName>
</protein>
<dbReference type="EMBL" id="JBBPBN010000046">
    <property type="protein sequence ID" value="KAK8995181.1"/>
    <property type="molecule type" value="Genomic_DNA"/>
</dbReference>
<evidence type="ECO:0000256" key="1">
    <source>
        <dbReference type="SAM" id="MobiDB-lite"/>
    </source>
</evidence>
<feature type="region of interest" description="Disordered" evidence="1">
    <location>
        <begin position="238"/>
        <end position="266"/>
    </location>
</feature>
<dbReference type="InterPro" id="IPR025558">
    <property type="entry name" value="DUF4283"/>
</dbReference>
<dbReference type="Pfam" id="PF14111">
    <property type="entry name" value="DUF4283"/>
    <property type="match status" value="1"/>
</dbReference>
<reference evidence="3 4" key="1">
    <citation type="journal article" date="2024" name="G3 (Bethesda)">
        <title>Genome assembly of Hibiscus sabdariffa L. provides insights into metabolisms of medicinal natural products.</title>
        <authorList>
            <person name="Kim T."/>
        </authorList>
    </citation>
    <scope>NUCLEOTIDE SEQUENCE [LARGE SCALE GENOMIC DNA]</scope>
    <source>
        <strain evidence="3">TK-2024</strain>
        <tissue evidence="3">Old leaves</tissue>
    </source>
</reference>
<keyword evidence="4" id="KW-1185">Reference proteome</keyword>
<gene>
    <name evidence="3" type="ORF">V6N11_069626</name>
</gene>
<organism evidence="3 4">
    <name type="scientific">Hibiscus sabdariffa</name>
    <name type="common">roselle</name>
    <dbReference type="NCBI Taxonomy" id="183260"/>
    <lineage>
        <taxon>Eukaryota</taxon>
        <taxon>Viridiplantae</taxon>
        <taxon>Streptophyta</taxon>
        <taxon>Embryophyta</taxon>
        <taxon>Tracheophyta</taxon>
        <taxon>Spermatophyta</taxon>
        <taxon>Magnoliopsida</taxon>
        <taxon>eudicotyledons</taxon>
        <taxon>Gunneridae</taxon>
        <taxon>Pentapetalae</taxon>
        <taxon>rosids</taxon>
        <taxon>malvids</taxon>
        <taxon>Malvales</taxon>
        <taxon>Malvaceae</taxon>
        <taxon>Malvoideae</taxon>
        <taxon>Hibiscus</taxon>
    </lineage>
</organism>
<feature type="domain" description="DUF4283" evidence="2">
    <location>
        <begin position="108"/>
        <end position="190"/>
    </location>
</feature>
<dbReference type="Proteomes" id="UP001396334">
    <property type="component" value="Unassembled WGS sequence"/>
</dbReference>
<proteinExistence type="predicted"/>
<dbReference type="PANTHER" id="PTHR31286:SF173">
    <property type="entry name" value="DUF4283 DOMAIN-CONTAINING PROTEIN"/>
    <property type="match status" value="1"/>
</dbReference>
<evidence type="ECO:0000313" key="4">
    <source>
        <dbReference type="Proteomes" id="UP001396334"/>
    </source>
</evidence>
<comment type="caution">
    <text evidence="3">The sequence shown here is derived from an EMBL/GenBank/DDBJ whole genome shotgun (WGS) entry which is preliminary data.</text>
</comment>
<evidence type="ECO:0000313" key="3">
    <source>
        <dbReference type="EMBL" id="KAK8995181.1"/>
    </source>
</evidence>
<dbReference type="PANTHER" id="PTHR31286">
    <property type="entry name" value="GLYCINE-RICH CELL WALL STRUCTURAL PROTEIN 1.8-LIKE"/>
    <property type="match status" value="1"/>
</dbReference>